<gene>
    <name evidence="1" type="ORF">C8F04DRAFT_1279531</name>
</gene>
<proteinExistence type="predicted"/>
<accession>A0AAD6WLX2</accession>
<evidence type="ECO:0000313" key="1">
    <source>
        <dbReference type="EMBL" id="KAJ7017422.1"/>
    </source>
</evidence>
<evidence type="ECO:0000313" key="2">
    <source>
        <dbReference type="Proteomes" id="UP001218188"/>
    </source>
</evidence>
<dbReference type="AlphaFoldDB" id="A0AAD6WLX2"/>
<dbReference type="EMBL" id="JARJCM010000411">
    <property type="protein sequence ID" value="KAJ7017422.1"/>
    <property type="molecule type" value="Genomic_DNA"/>
</dbReference>
<dbReference type="Proteomes" id="UP001218188">
    <property type="component" value="Unassembled WGS sequence"/>
</dbReference>
<sequence length="445" mass="47822">MSFDTHRTQAVWPSLDASVEGGTRARRVLGTLIQVSCSPPPFPRAFLPLAPMYALCARECGPILQGADVERTTVFSRRRQRGNCQRGRLSSLHSTALHVCSGKTPSPSDACRDADVEIAALAHISVLFSSPSPTAFYALCVELTVHGSSSACMRLPHQLDTPPPSWILAPAPLNWTHRRPRAPPVLNLDWPPSSCRSASALDLRALMPPVALTSCSPPPWVRFRFNVLIYDPPVRALALSAILTARQPFASCALVVRRNPPPLSPSALAFPTTHHPARKAWSTSACLPVRHHLAGVESGIHALISAAKDFSACYSSLGAVGSTCASSFLDPPAPMWLLAPYATANALECSARERRDRQLCLISVRALALHTASAPMLSSRASGLNAGVEIGTGAWSPHIGEFRDGGVRCLRSFKDRVRPRCITAIRAGLPVCSVCRHPRSGSFPT</sequence>
<protein>
    <submittedName>
        <fullName evidence="1">Uncharacterized protein</fullName>
    </submittedName>
</protein>
<reference evidence="1" key="1">
    <citation type="submission" date="2023-03" db="EMBL/GenBank/DDBJ databases">
        <title>Massive genome expansion in bonnet fungi (Mycena s.s.) driven by repeated elements and novel gene families across ecological guilds.</title>
        <authorList>
            <consortium name="Lawrence Berkeley National Laboratory"/>
            <person name="Harder C.B."/>
            <person name="Miyauchi S."/>
            <person name="Viragh M."/>
            <person name="Kuo A."/>
            <person name="Thoen E."/>
            <person name="Andreopoulos B."/>
            <person name="Lu D."/>
            <person name="Skrede I."/>
            <person name="Drula E."/>
            <person name="Henrissat B."/>
            <person name="Morin E."/>
            <person name="Kohler A."/>
            <person name="Barry K."/>
            <person name="LaButti K."/>
            <person name="Morin E."/>
            <person name="Salamov A."/>
            <person name="Lipzen A."/>
            <person name="Mereny Z."/>
            <person name="Hegedus B."/>
            <person name="Baldrian P."/>
            <person name="Stursova M."/>
            <person name="Weitz H."/>
            <person name="Taylor A."/>
            <person name="Grigoriev I.V."/>
            <person name="Nagy L.G."/>
            <person name="Martin F."/>
            <person name="Kauserud H."/>
        </authorList>
    </citation>
    <scope>NUCLEOTIDE SEQUENCE</scope>
    <source>
        <strain evidence="1">CBHHK200</strain>
    </source>
</reference>
<comment type="caution">
    <text evidence="1">The sequence shown here is derived from an EMBL/GenBank/DDBJ whole genome shotgun (WGS) entry which is preliminary data.</text>
</comment>
<keyword evidence="2" id="KW-1185">Reference proteome</keyword>
<name>A0AAD6WLX2_9AGAR</name>
<organism evidence="1 2">
    <name type="scientific">Mycena alexandri</name>
    <dbReference type="NCBI Taxonomy" id="1745969"/>
    <lineage>
        <taxon>Eukaryota</taxon>
        <taxon>Fungi</taxon>
        <taxon>Dikarya</taxon>
        <taxon>Basidiomycota</taxon>
        <taxon>Agaricomycotina</taxon>
        <taxon>Agaricomycetes</taxon>
        <taxon>Agaricomycetidae</taxon>
        <taxon>Agaricales</taxon>
        <taxon>Marasmiineae</taxon>
        <taxon>Mycenaceae</taxon>
        <taxon>Mycena</taxon>
    </lineage>
</organism>